<dbReference type="AlphaFoldDB" id="X0UZ79"/>
<dbReference type="InterPro" id="IPR001247">
    <property type="entry name" value="ExoRNase_PH_dom1"/>
</dbReference>
<dbReference type="PANTHER" id="PTHR11252:SF0">
    <property type="entry name" value="POLYRIBONUCLEOTIDE NUCLEOTIDYLTRANSFERASE 1, MITOCHONDRIAL"/>
    <property type="match status" value="1"/>
</dbReference>
<evidence type="ECO:0000259" key="5">
    <source>
        <dbReference type="Pfam" id="PF01138"/>
    </source>
</evidence>
<evidence type="ECO:0000256" key="3">
    <source>
        <dbReference type="ARBA" id="ARBA00022695"/>
    </source>
</evidence>
<protein>
    <recommendedName>
        <fullName evidence="1">polyribonucleotide nucleotidyltransferase</fullName>
        <ecNumber evidence="1">2.7.7.8</ecNumber>
    </recommendedName>
</protein>
<sequence length="182" mass="19613">MQTCRLETEIGGRKLVLETGKVARQADGAVMVSYGDSMVLGTAVHADPRPGIDFFPLTVDCREKAYAAGKFPGGFFKREGRPTGKEILTMRMTDRPIRPLFPPGFMNEIQIQEFILAADPTLDSDISAIISGSAALALSSAPFEGPIGAVRVGLVDGKLVINPTYEQMEVSELDMILAGHKD</sequence>
<feature type="non-terminal residue" evidence="7">
    <location>
        <position position="182"/>
    </location>
</feature>
<evidence type="ECO:0000256" key="4">
    <source>
        <dbReference type="ARBA" id="ARBA00022884"/>
    </source>
</evidence>
<dbReference type="GO" id="GO:0000175">
    <property type="term" value="F:3'-5'-RNA exonuclease activity"/>
    <property type="evidence" value="ECO:0007669"/>
    <property type="project" value="TreeGrafter"/>
</dbReference>
<dbReference type="InterPro" id="IPR012162">
    <property type="entry name" value="PNPase"/>
</dbReference>
<feature type="domain" description="Exoribonuclease phosphorolytic" evidence="5">
    <location>
        <begin position="12"/>
        <end position="142"/>
    </location>
</feature>
<dbReference type="InterPro" id="IPR036345">
    <property type="entry name" value="ExoRNase_PH_dom2_sf"/>
</dbReference>
<reference evidence="7" key="1">
    <citation type="journal article" date="2014" name="Front. Microbiol.">
        <title>High frequency of phylogenetically diverse reductive dehalogenase-homologous genes in deep subseafloor sedimentary metagenomes.</title>
        <authorList>
            <person name="Kawai M."/>
            <person name="Futagami T."/>
            <person name="Toyoda A."/>
            <person name="Takaki Y."/>
            <person name="Nishi S."/>
            <person name="Hori S."/>
            <person name="Arai W."/>
            <person name="Tsubouchi T."/>
            <person name="Morono Y."/>
            <person name="Uchiyama I."/>
            <person name="Ito T."/>
            <person name="Fujiyama A."/>
            <person name="Inagaki F."/>
            <person name="Takami H."/>
        </authorList>
    </citation>
    <scope>NUCLEOTIDE SEQUENCE</scope>
    <source>
        <strain evidence="7">Expedition CK06-06</strain>
    </source>
</reference>
<evidence type="ECO:0000313" key="7">
    <source>
        <dbReference type="EMBL" id="GAG11144.1"/>
    </source>
</evidence>
<dbReference type="SUPFAM" id="SSF54211">
    <property type="entry name" value="Ribosomal protein S5 domain 2-like"/>
    <property type="match status" value="1"/>
</dbReference>
<evidence type="ECO:0000259" key="6">
    <source>
        <dbReference type="Pfam" id="PF03725"/>
    </source>
</evidence>
<comment type="caution">
    <text evidence="7">The sequence shown here is derived from an EMBL/GenBank/DDBJ whole genome shotgun (WGS) entry which is preliminary data.</text>
</comment>
<gene>
    <name evidence="7" type="ORF">S01H1_39198</name>
</gene>
<feature type="domain" description="Exoribonuclease phosphorolytic" evidence="6">
    <location>
        <begin position="145"/>
        <end position="182"/>
    </location>
</feature>
<keyword evidence="3" id="KW-0548">Nucleotidyltransferase</keyword>
<dbReference type="GO" id="GO:0004654">
    <property type="term" value="F:polyribonucleotide nucleotidyltransferase activity"/>
    <property type="evidence" value="ECO:0007669"/>
    <property type="project" value="UniProtKB-EC"/>
</dbReference>
<dbReference type="FunFam" id="3.30.230.70:FF:000001">
    <property type="entry name" value="Polyribonucleotide nucleotidyltransferase"/>
    <property type="match status" value="1"/>
</dbReference>
<dbReference type="InterPro" id="IPR020568">
    <property type="entry name" value="Ribosomal_Su5_D2-typ_SF"/>
</dbReference>
<dbReference type="InterPro" id="IPR015847">
    <property type="entry name" value="ExoRNase_PH_dom2"/>
</dbReference>
<dbReference type="GO" id="GO:0006402">
    <property type="term" value="P:mRNA catabolic process"/>
    <property type="evidence" value="ECO:0007669"/>
    <property type="project" value="InterPro"/>
</dbReference>
<keyword evidence="2" id="KW-0808">Transferase</keyword>
<dbReference type="Gene3D" id="3.30.230.70">
    <property type="entry name" value="GHMP Kinase, N-terminal domain"/>
    <property type="match status" value="1"/>
</dbReference>
<dbReference type="GO" id="GO:0005829">
    <property type="term" value="C:cytosol"/>
    <property type="evidence" value="ECO:0007669"/>
    <property type="project" value="TreeGrafter"/>
</dbReference>
<accession>X0UZ79</accession>
<evidence type="ECO:0000256" key="1">
    <source>
        <dbReference type="ARBA" id="ARBA00012416"/>
    </source>
</evidence>
<evidence type="ECO:0000256" key="2">
    <source>
        <dbReference type="ARBA" id="ARBA00022679"/>
    </source>
</evidence>
<proteinExistence type="predicted"/>
<dbReference type="Pfam" id="PF03725">
    <property type="entry name" value="RNase_PH_C"/>
    <property type="match status" value="1"/>
</dbReference>
<dbReference type="GO" id="GO:0003723">
    <property type="term" value="F:RNA binding"/>
    <property type="evidence" value="ECO:0007669"/>
    <property type="project" value="UniProtKB-KW"/>
</dbReference>
<name>X0UZ79_9ZZZZ</name>
<dbReference type="InterPro" id="IPR027408">
    <property type="entry name" value="PNPase/RNase_PH_dom_sf"/>
</dbReference>
<dbReference type="PANTHER" id="PTHR11252">
    <property type="entry name" value="POLYRIBONUCLEOTIDE NUCLEOTIDYLTRANSFERASE"/>
    <property type="match status" value="1"/>
</dbReference>
<organism evidence="7">
    <name type="scientific">marine sediment metagenome</name>
    <dbReference type="NCBI Taxonomy" id="412755"/>
    <lineage>
        <taxon>unclassified sequences</taxon>
        <taxon>metagenomes</taxon>
        <taxon>ecological metagenomes</taxon>
    </lineage>
</organism>
<dbReference type="Pfam" id="PF01138">
    <property type="entry name" value="RNase_PH"/>
    <property type="match status" value="1"/>
</dbReference>
<dbReference type="EC" id="2.7.7.8" evidence="1"/>
<dbReference type="SUPFAM" id="SSF55666">
    <property type="entry name" value="Ribonuclease PH domain 2-like"/>
    <property type="match status" value="1"/>
</dbReference>
<keyword evidence="4" id="KW-0694">RNA-binding</keyword>
<dbReference type="EMBL" id="BARS01024720">
    <property type="protein sequence ID" value="GAG11144.1"/>
    <property type="molecule type" value="Genomic_DNA"/>
</dbReference>